<dbReference type="EMBL" id="CP116766">
    <property type="protein sequence ID" value="WCL71169.1"/>
    <property type="molecule type" value="Genomic_DNA"/>
</dbReference>
<feature type="transmembrane region" description="Helical" evidence="1">
    <location>
        <begin position="204"/>
        <end position="224"/>
    </location>
</feature>
<evidence type="ECO:0000313" key="2">
    <source>
        <dbReference type="EMBL" id="WCL71169.1"/>
    </source>
</evidence>
<dbReference type="Pfam" id="PF05987">
    <property type="entry name" value="DUF898"/>
    <property type="match status" value="1"/>
</dbReference>
<protein>
    <submittedName>
        <fullName evidence="2">YjgN family protein</fullName>
    </submittedName>
</protein>
<feature type="transmembrane region" description="Helical" evidence="1">
    <location>
        <begin position="33"/>
        <end position="53"/>
    </location>
</feature>
<feature type="transmembrane region" description="Helical" evidence="1">
    <location>
        <begin position="82"/>
        <end position="99"/>
    </location>
</feature>
<organism evidence="2 3">
    <name type="scientific">Neisseria lisongii</name>
    <dbReference type="NCBI Taxonomy" id="2912188"/>
    <lineage>
        <taxon>Bacteria</taxon>
        <taxon>Pseudomonadati</taxon>
        <taxon>Pseudomonadota</taxon>
        <taxon>Betaproteobacteria</taxon>
        <taxon>Neisseriales</taxon>
        <taxon>Neisseriaceae</taxon>
        <taxon>Neisseria</taxon>
    </lineage>
</organism>
<keyword evidence="1" id="KW-0812">Transmembrane</keyword>
<dbReference type="RefSeq" id="WP_237091799.1">
    <property type="nucleotide sequence ID" value="NZ_CP116766.1"/>
</dbReference>
<name>A0ABY7RIM7_9NEIS</name>
<accession>A0ABY7RIM7</accession>
<feature type="transmembrane region" description="Helical" evidence="1">
    <location>
        <begin position="231"/>
        <end position="255"/>
    </location>
</feature>
<evidence type="ECO:0000256" key="1">
    <source>
        <dbReference type="SAM" id="Phobius"/>
    </source>
</evidence>
<reference evidence="2 3" key="1">
    <citation type="submission" date="2023-01" db="EMBL/GenBank/DDBJ databases">
        <authorList>
            <person name="Yang C."/>
        </authorList>
    </citation>
    <scope>NUCLEOTIDE SEQUENCE [LARGE SCALE GENOMIC DNA]</scope>
    <source>
        <strain evidence="2 3">ZJ106</strain>
    </source>
</reference>
<feature type="transmembrane region" description="Helical" evidence="1">
    <location>
        <begin position="275"/>
        <end position="296"/>
    </location>
</feature>
<dbReference type="Proteomes" id="UP001221268">
    <property type="component" value="Chromosome"/>
</dbReference>
<feature type="transmembrane region" description="Helical" evidence="1">
    <location>
        <begin position="149"/>
        <end position="175"/>
    </location>
</feature>
<evidence type="ECO:0000313" key="3">
    <source>
        <dbReference type="Proteomes" id="UP001221268"/>
    </source>
</evidence>
<keyword evidence="1" id="KW-0472">Membrane</keyword>
<gene>
    <name evidence="2" type="ORF">PJU73_07440</name>
</gene>
<feature type="transmembrane region" description="Helical" evidence="1">
    <location>
        <begin position="105"/>
        <end position="122"/>
    </location>
</feature>
<keyword evidence="1" id="KW-1133">Transmembrane helix</keyword>
<sequence>MDNNIETPMPSENRPDKLQRQRFQFHGNAGEYFQIWIVNLVLGVITLSFYAPWAKVRRLRYLYGNTALAGNRFDFTASPGRILIGRIIALILFLPFVFSSQIDPLYVLAAWGVLALAMPWLIRSSMRFLARNSKYGNSRFYFSASVGKTYWVCMKCLLVSVFSLGLLSPLALYWFKAYQLNHLHAGQLQFKLNSGIGRFYKALLLPYLLAMAAYVLMFAALFAGNDESPEIFALLFFPLYLLMLLSIVLTRAYLFRATWNGTQIGNSRISTDLKPLTYLWISVSNVLACIFTLGLLQPWAFIRMYRYKIESLSINLSDDPQTLENQLQENTTALGEEIADVFDLDISL</sequence>
<dbReference type="InterPro" id="IPR010295">
    <property type="entry name" value="DUF898"/>
</dbReference>
<keyword evidence="3" id="KW-1185">Reference proteome</keyword>
<proteinExistence type="predicted"/>